<dbReference type="PANTHER" id="PTHR11999">
    <property type="entry name" value="GROUP II PYRIDOXAL-5-PHOSPHATE DECARBOXYLASE"/>
    <property type="match status" value="1"/>
</dbReference>
<sequence>MGRKGGTRDEFAAVFYRRDRFEVLDFDHFWPSDTPLLIGSATWGDTVTRMVTWAEFRDRRTGRVFYHVDHQSHNARVRSAELMLRRVRGFKAGVPVVLTGDFNAAAGKSEPYTVLTGDDAFADTWETAERRGPASNTVGGWKPPVPDGDRIDWILSRDRDRHLRGERPVPLRPLTGRRPPDRGLTSARTISAPRARPAPPGHILGAEVRRKERDVAAHMTPEEFRRYGRQVVDWIADYQERIEKYPVLSQARPGEVLASLPVHPPEQGEGYENVLADLERVVMPGITHWQHPSFFAYFPANASGPAILGDLLSAGLGVQGMLWATSPACTELETRMADWMAELLGLPAKFRSDGPGGGVIEDSASSASLVAILAALERASGGRAGRDGLTGRHTLYVSSQTHSSLEKAAKITGIGTARVRTVDVDPRTLAMDPAHLDALIAEDAAAGLVPTLVCATIGTTSTTAVDPVAAVGEVCRRHGVWLHVDAAYAGVAAVCPELRWLNDGLAEYADSYATNPHKWLLTNFDCNLLWVADRAPLTGALSILPEYLRNQATESGAVIDYRDWQIPLGRRFRALKLWSVIRWYGAEGLREHIRTGVALAQRLAGWIRDEPGFVLFDHHPLSLVCFRPAWDGLPEDEADAATLRLMERLNASGDLYLTHTKAGGRVLLRMAIGAPATREEHVRSAWRRIVEETRAIERETAR</sequence>
<evidence type="ECO:0000256" key="2">
    <source>
        <dbReference type="ARBA" id="ARBA00009533"/>
    </source>
</evidence>
<comment type="cofactor">
    <cofactor evidence="1">
        <name>pyridoxal 5'-phosphate</name>
        <dbReference type="ChEBI" id="CHEBI:597326"/>
    </cofactor>
</comment>
<evidence type="ECO:0000313" key="8">
    <source>
        <dbReference type="EMBL" id="GAA4129879.1"/>
    </source>
</evidence>
<dbReference type="SUPFAM" id="SSF53383">
    <property type="entry name" value="PLP-dependent transferases"/>
    <property type="match status" value="1"/>
</dbReference>
<comment type="similarity">
    <text evidence="2">Belongs to the group II decarboxylase family.</text>
</comment>
<feature type="region of interest" description="Disordered" evidence="6">
    <location>
        <begin position="166"/>
        <end position="186"/>
    </location>
</feature>
<evidence type="ECO:0000313" key="9">
    <source>
        <dbReference type="Proteomes" id="UP001500266"/>
    </source>
</evidence>
<dbReference type="RefSeq" id="WP_345017277.1">
    <property type="nucleotide sequence ID" value="NZ_BAABDO010000005.1"/>
</dbReference>
<dbReference type="PANTHER" id="PTHR11999:SF70">
    <property type="entry name" value="MIP05841P"/>
    <property type="match status" value="1"/>
</dbReference>
<dbReference type="Gene3D" id="3.90.1150.10">
    <property type="entry name" value="Aspartate Aminotransferase, domain 1"/>
    <property type="match status" value="1"/>
</dbReference>
<evidence type="ECO:0000256" key="5">
    <source>
        <dbReference type="ARBA" id="ARBA00023239"/>
    </source>
</evidence>
<feature type="domain" description="Endonuclease/exonuclease/phosphatase" evidence="7">
    <location>
        <begin position="43"/>
        <end position="164"/>
    </location>
</feature>
<dbReference type="InterPro" id="IPR015421">
    <property type="entry name" value="PyrdxlP-dep_Trfase_major"/>
</dbReference>
<evidence type="ECO:0000256" key="3">
    <source>
        <dbReference type="ARBA" id="ARBA00022793"/>
    </source>
</evidence>
<evidence type="ECO:0000256" key="1">
    <source>
        <dbReference type="ARBA" id="ARBA00001933"/>
    </source>
</evidence>
<dbReference type="InterPro" id="IPR036691">
    <property type="entry name" value="Endo/exonu/phosph_ase_sf"/>
</dbReference>
<keyword evidence="9" id="KW-1185">Reference proteome</keyword>
<proteinExistence type="inferred from homology"/>
<protein>
    <recommendedName>
        <fullName evidence="7">Endonuclease/exonuclease/phosphatase domain-containing protein</fullName>
    </recommendedName>
</protein>
<evidence type="ECO:0000259" key="7">
    <source>
        <dbReference type="Pfam" id="PF03372"/>
    </source>
</evidence>
<accession>A0ABP7Y3B9</accession>
<dbReference type="InterPro" id="IPR010977">
    <property type="entry name" value="Aromatic_deC"/>
</dbReference>
<dbReference type="Gene3D" id="3.40.640.10">
    <property type="entry name" value="Type I PLP-dependent aspartate aminotransferase-like (Major domain)"/>
    <property type="match status" value="1"/>
</dbReference>
<keyword evidence="4" id="KW-0663">Pyridoxal phosphate</keyword>
<dbReference type="Proteomes" id="UP001500266">
    <property type="component" value="Unassembled WGS sequence"/>
</dbReference>
<dbReference type="PRINTS" id="PR00800">
    <property type="entry name" value="YHDCRBOXLASE"/>
</dbReference>
<dbReference type="InterPro" id="IPR002129">
    <property type="entry name" value="PyrdxlP-dep_de-COase"/>
</dbReference>
<keyword evidence="5" id="KW-0456">Lyase</keyword>
<dbReference type="Pfam" id="PF03372">
    <property type="entry name" value="Exo_endo_phos"/>
    <property type="match status" value="1"/>
</dbReference>
<dbReference type="Pfam" id="PF00282">
    <property type="entry name" value="Pyridoxal_deC"/>
    <property type="match status" value="1"/>
</dbReference>
<dbReference type="InterPro" id="IPR005135">
    <property type="entry name" value="Endo/exonuclease/phosphatase"/>
</dbReference>
<dbReference type="Gene3D" id="3.60.10.10">
    <property type="entry name" value="Endonuclease/exonuclease/phosphatase"/>
    <property type="match status" value="1"/>
</dbReference>
<dbReference type="Gene3D" id="1.20.1340.10">
    <property type="entry name" value="dopa decarboxylase, N-terminal domain"/>
    <property type="match status" value="1"/>
</dbReference>
<dbReference type="InterPro" id="IPR015424">
    <property type="entry name" value="PyrdxlP-dep_Trfase"/>
</dbReference>
<evidence type="ECO:0000256" key="4">
    <source>
        <dbReference type="ARBA" id="ARBA00022898"/>
    </source>
</evidence>
<dbReference type="EMBL" id="BAABDO010000005">
    <property type="protein sequence ID" value="GAA4129879.1"/>
    <property type="molecule type" value="Genomic_DNA"/>
</dbReference>
<keyword evidence="3" id="KW-0210">Decarboxylase</keyword>
<dbReference type="InterPro" id="IPR015422">
    <property type="entry name" value="PyrdxlP-dep_Trfase_small"/>
</dbReference>
<name>A0ABP7Y3B9_9ACTN</name>
<organism evidence="8 9">
    <name type="scientific">Actinomadura keratinilytica</name>
    <dbReference type="NCBI Taxonomy" id="547461"/>
    <lineage>
        <taxon>Bacteria</taxon>
        <taxon>Bacillati</taxon>
        <taxon>Actinomycetota</taxon>
        <taxon>Actinomycetes</taxon>
        <taxon>Streptosporangiales</taxon>
        <taxon>Thermomonosporaceae</taxon>
        <taxon>Actinomadura</taxon>
    </lineage>
</organism>
<evidence type="ECO:0000256" key="6">
    <source>
        <dbReference type="SAM" id="MobiDB-lite"/>
    </source>
</evidence>
<reference evidence="9" key="1">
    <citation type="journal article" date="2019" name="Int. J. Syst. Evol. Microbiol.">
        <title>The Global Catalogue of Microorganisms (GCM) 10K type strain sequencing project: providing services to taxonomists for standard genome sequencing and annotation.</title>
        <authorList>
            <consortium name="The Broad Institute Genomics Platform"/>
            <consortium name="The Broad Institute Genome Sequencing Center for Infectious Disease"/>
            <person name="Wu L."/>
            <person name="Ma J."/>
        </authorList>
    </citation>
    <scope>NUCLEOTIDE SEQUENCE [LARGE SCALE GENOMIC DNA]</scope>
    <source>
        <strain evidence="9">JCM 17316</strain>
    </source>
</reference>
<gene>
    <name evidence="8" type="ORF">GCM10022416_06850</name>
</gene>
<comment type="caution">
    <text evidence="8">The sequence shown here is derived from an EMBL/GenBank/DDBJ whole genome shotgun (WGS) entry which is preliminary data.</text>
</comment>
<dbReference type="SUPFAM" id="SSF56219">
    <property type="entry name" value="DNase I-like"/>
    <property type="match status" value="1"/>
</dbReference>